<accession>A0A2T1DZI8</accession>
<dbReference type="OrthoDB" id="9759810at2"/>
<dbReference type="AlphaFoldDB" id="A0A2T1DZI8"/>
<comment type="caution">
    <text evidence="3">The sequence shown here is derived from an EMBL/GenBank/DDBJ whole genome shotgun (WGS) entry which is preliminary data.</text>
</comment>
<dbReference type="Pfam" id="PF00395">
    <property type="entry name" value="SLH"/>
    <property type="match status" value="4"/>
</dbReference>
<sequence>MVQATSKTLFVNPATGNDSGNGTQAAPFKTISRALQAAQAGTAIQLVAGTYSAASGETFPIKIPSGVAVVGSEANKGSGILISGSGIFPSPTFANQNVTFQLANNAQLKGVTVTNPEIRGTGVWVESSNPTIANNTFTNCKREGVFATGTANPLVTGNVAIQNSASGFSITRNSKGEWRQNVCRQTGFGIAVGDSAAPLLVENQISENRAGIVINKQSKAVLRGNIVQNNTETGLVVTETALPDLGSSQAPGGNIFRQNGQFDIQNGTILTLISVGNQVDPTKVQGAIDFVGNEIPTPAPSPSGTPAPTPAPTPTPTPTRSNPTGFNDTTGHWAESFIQGLVSRGFISGFPDGTFKPEAPITRAQYAAVIAKTFDLPAKQSAKNFSDVPQSFWAADLITKANQMGFISGFPDNTFRPNQNLTRVQLIVSLISGLGLTGGVLDVLKVYSDRAQIPSFATENVAIATQRRIVVNHPNIRQLEPMRDATRAEVVAIIYQSLVALNRAPAIASAFIVAPDAPLPLFTDIQGHWAADFIIGLANQNLISGFEDGSFKPDLTMNRAQYAAIIAKAFNPPAKRAATNFADIPANFWAKPAIDQAYQGGFISGFPDSTFKPNQNVLRLQVWLSLVSGLGLPVGDMSLLNAYDDRNTVPQNAQDEVATATKAKIIVNFPNVRQLNATREATRAEVVAIVYQGLVQAGRAAAINSPYIVSV</sequence>
<protein>
    <submittedName>
        <fullName evidence="3">Nitrous oxidase accessory protein</fullName>
    </submittedName>
</protein>
<dbReference type="Proteomes" id="UP000239576">
    <property type="component" value="Unassembled WGS sequence"/>
</dbReference>
<gene>
    <name evidence="3" type="ORF">C7B82_21430</name>
</gene>
<dbReference type="PANTHER" id="PTHR43308">
    <property type="entry name" value="OUTER MEMBRANE PROTEIN ALPHA-RELATED"/>
    <property type="match status" value="1"/>
</dbReference>
<feature type="domain" description="SLH" evidence="2">
    <location>
        <begin position="517"/>
        <end position="580"/>
    </location>
</feature>
<dbReference type="InterPro" id="IPR006626">
    <property type="entry name" value="PbH1"/>
</dbReference>
<dbReference type="InterPro" id="IPR011459">
    <property type="entry name" value="DUF1565"/>
</dbReference>
<feature type="domain" description="SLH" evidence="2">
    <location>
        <begin position="321"/>
        <end position="384"/>
    </location>
</feature>
<feature type="compositionally biased region" description="Pro residues" evidence="1">
    <location>
        <begin position="297"/>
        <end position="317"/>
    </location>
</feature>
<dbReference type="PROSITE" id="PS51272">
    <property type="entry name" value="SLH"/>
    <property type="match status" value="4"/>
</dbReference>
<dbReference type="InterPro" id="IPR012334">
    <property type="entry name" value="Pectin_lyas_fold"/>
</dbReference>
<evidence type="ECO:0000256" key="1">
    <source>
        <dbReference type="SAM" id="MobiDB-lite"/>
    </source>
</evidence>
<dbReference type="EMBL" id="PVWK01000118">
    <property type="protein sequence ID" value="PSB25906.1"/>
    <property type="molecule type" value="Genomic_DNA"/>
</dbReference>
<dbReference type="InterPro" id="IPR011050">
    <property type="entry name" value="Pectin_lyase_fold/virulence"/>
</dbReference>
<feature type="domain" description="SLH" evidence="2">
    <location>
        <begin position="581"/>
        <end position="640"/>
    </location>
</feature>
<dbReference type="InterPro" id="IPR022441">
    <property type="entry name" value="Para_beta_helix_rpt-2"/>
</dbReference>
<feature type="domain" description="SLH" evidence="2">
    <location>
        <begin position="385"/>
        <end position="444"/>
    </location>
</feature>
<dbReference type="InterPro" id="IPR051465">
    <property type="entry name" value="Cell_Envelope_Struct_Comp"/>
</dbReference>
<reference evidence="4" key="1">
    <citation type="submission" date="2018-02" db="EMBL/GenBank/DDBJ databases">
        <authorList>
            <person name="Moore K."/>
            <person name="Momper L."/>
        </authorList>
    </citation>
    <scope>NUCLEOTIDE SEQUENCE [LARGE SCALE GENOMIC DNA]</scope>
    <source>
        <strain evidence="4">ULC18</strain>
    </source>
</reference>
<dbReference type="NCBIfam" id="TIGR03804">
    <property type="entry name" value="para_beta_helix"/>
    <property type="match status" value="2"/>
</dbReference>
<proteinExistence type="predicted"/>
<dbReference type="SMART" id="SM00710">
    <property type="entry name" value="PbH1"/>
    <property type="match status" value="6"/>
</dbReference>
<keyword evidence="4" id="KW-1185">Reference proteome</keyword>
<evidence type="ECO:0000259" key="2">
    <source>
        <dbReference type="PROSITE" id="PS51272"/>
    </source>
</evidence>
<evidence type="ECO:0000313" key="3">
    <source>
        <dbReference type="EMBL" id="PSB25906.1"/>
    </source>
</evidence>
<dbReference type="Pfam" id="PF07602">
    <property type="entry name" value="DUF1565"/>
    <property type="match status" value="1"/>
</dbReference>
<feature type="region of interest" description="Disordered" evidence="1">
    <location>
        <begin position="292"/>
        <end position="330"/>
    </location>
</feature>
<evidence type="ECO:0000313" key="4">
    <source>
        <dbReference type="Proteomes" id="UP000239576"/>
    </source>
</evidence>
<dbReference type="PANTHER" id="PTHR43308:SF5">
    <property type="entry name" value="S-LAYER PROTEIN _ PEPTIDOGLYCAN ENDO-BETA-N-ACETYLGLUCOSAMINIDASE"/>
    <property type="match status" value="1"/>
</dbReference>
<dbReference type="SUPFAM" id="SSF51126">
    <property type="entry name" value="Pectin lyase-like"/>
    <property type="match status" value="1"/>
</dbReference>
<dbReference type="InterPro" id="IPR001119">
    <property type="entry name" value="SLH_dom"/>
</dbReference>
<organism evidence="3 4">
    <name type="scientific">Stenomitos frigidus ULC18</name>
    <dbReference type="NCBI Taxonomy" id="2107698"/>
    <lineage>
        <taxon>Bacteria</taxon>
        <taxon>Bacillati</taxon>
        <taxon>Cyanobacteriota</taxon>
        <taxon>Cyanophyceae</taxon>
        <taxon>Leptolyngbyales</taxon>
        <taxon>Leptolyngbyaceae</taxon>
        <taxon>Stenomitos</taxon>
    </lineage>
</organism>
<reference evidence="3 4" key="2">
    <citation type="submission" date="2018-03" db="EMBL/GenBank/DDBJ databases">
        <title>The ancient ancestry and fast evolution of plastids.</title>
        <authorList>
            <person name="Moore K.R."/>
            <person name="Magnabosco C."/>
            <person name="Momper L."/>
            <person name="Gold D.A."/>
            <person name="Bosak T."/>
            <person name="Fournier G.P."/>
        </authorList>
    </citation>
    <scope>NUCLEOTIDE SEQUENCE [LARGE SCALE GENOMIC DNA]</scope>
    <source>
        <strain evidence="3 4">ULC18</strain>
    </source>
</reference>
<dbReference type="RefSeq" id="WP_106258451.1">
    <property type="nucleotide sequence ID" value="NZ_CAWNSW010000038.1"/>
</dbReference>
<dbReference type="Gene3D" id="2.160.20.10">
    <property type="entry name" value="Single-stranded right-handed beta-helix, Pectin lyase-like"/>
    <property type="match status" value="1"/>
</dbReference>
<name>A0A2T1DZI8_9CYAN</name>